<dbReference type="PANTHER" id="PTHR31302">
    <property type="entry name" value="TRANSMEMBRANE PROTEIN WITH METALLOPHOSPHOESTERASE DOMAIN-RELATED"/>
    <property type="match status" value="1"/>
</dbReference>
<name>C2EFF9_9LACO</name>
<evidence type="ECO:0000313" key="3">
    <source>
        <dbReference type="Proteomes" id="UP000003531"/>
    </source>
</evidence>
<sequence>MLIMKIAISSDNHLDVNRQDPDEIVSLQANYLNKQNVEYYLFAGDMFNDFQKTKNYLEKLNTLITGKVYFIAGNHDMLKNITFTELENNNISDFYLHNAYIDIPNTDWRIIGNNGWYDYSFSPTLTEDEIKRWKNTYWIDAGIKQPMSDNEREQLALQQSKQQFDLAKQAKKKVIFVTHFVPNSKALWSKPATLKSDKEIRIFEMVNALLGSRHLGKLIQDYPEIKYVFYGHVHGWHEPFQIAGTSYLNQAVGVRKKKRKYHEWQKDTFMDQWKYRMNIINI</sequence>
<reference evidence="2 3" key="1">
    <citation type="submission" date="2009-01" db="EMBL/GenBank/DDBJ databases">
        <authorList>
            <person name="Qin X."/>
            <person name="Bachman B."/>
            <person name="Battles P."/>
            <person name="Bell A."/>
            <person name="Bess C."/>
            <person name="Bickham C."/>
            <person name="Chaboub L."/>
            <person name="Chen D."/>
            <person name="Coyle M."/>
            <person name="Deiros D.R."/>
            <person name="Dinh H."/>
            <person name="Forbes L."/>
            <person name="Fowler G."/>
            <person name="Francisco L."/>
            <person name="Fu Q."/>
            <person name="Gubbala S."/>
            <person name="Hale W."/>
            <person name="Han Y."/>
            <person name="Hemphill L."/>
            <person name="Highlander S.K."/>
            <person name="Hirani K."/>
            <person name="Hogues M."/>
            <person name="Jackson L."/>
            <person name="Jakkamsetti A."/>
            <person name="Javaid M."/>
            <person name="Jiang H."/>
            <person name="Korchina V."/>
            <person name="Kovar C."/>
            <person name="Lara F."/>
            <person name="Lee S."/>
            <person name="Mata R."/>
            <person name="Mathew T."/>
            <person name="Moen C."/>
            <person name="Morales K."/>
            <person name="Munidasa M."/>
            <person name="Nazareth L."/>
            <person name="Ngo R."/>
            <person name="Nguyen L."/>
            <person name="Okwuonu G."/>
            <person name="Ongeri F."/>
            <person name="Patil S."/>
            <person name="Petrosino J."/>
            <person name="Pham C."/>
            <person name="Pham P."/>
            <person name="Pu L.-L."/>
            <person name="Puazo M."/>
            <person name="Raj R."/>
            <person name="Reid J."/>
            <person name="Rouhana J."/>
            <person name="Saada N."/>
            <person name="Shang Y."/>
            <person name="Simmons D."/>
            <person name="Thornton R."/>
            <person name="Warren J."/>
            <person name="Weissenberger G."/>
            <person name="Zhang J."/>
            <person name="Zhang L."/>
            <person name="Zhou C."/>
            <person name="Zhu D."/>
            <person name="Muzny D."/>
            <person name="Worley K."/>
            <person name="Gibbs R."/>
        </authorList>
    </citation>
    <scope>NUCLEOTIDE SEQUENCE [LARGE SCALE GENOMIC DNA]</scope>
    <source>
        <strain evidence="2 3">ATCC 11741</strain>
    </source>
</reference>
<dbReference type="Proteomes" id="UP000003531">
    <property type="component" value="Unassembled WGS sequence"/>
</dbReference>
<gene>
    <name evidence="2" type="ORF">HMPREF0545_0381</name>
</gene>
<dbReference type="EMBL" id="ACGT01000002">
    <property type="protein sequence ID" value="EEJ74712.1"/>
    <property type="molecule type" value="Genomic_DNA"/>
</dbReference>
<dbReference type="InterPro" id="IPR004843">
    <property type="entry name" value="Calcineurin-like_PHP"/>
</dbReference>
<accession>C2EFF9</accession>
<dbReference type="InterPro" id="IPR051158">
    <property type="entry name" value="Metallophosphoesterase_sf"/>
</dbReference>
<comment type="caution">
    <text evidence="2">The sequence shown here is derived from an EMBL/GenBank/DDBJ whole genome shotgun (WGS) entry which is preliminary data.</text>
</comment>
<dbReference type="GO" id="GO:0016787">
    <property type="term" value="F:hydrolase activity"/>
    <property type="evidence" value="ECO:0007669"/>
    <property type="project" value="InterPro"/>
</dbReference>
<dbReference type="InterPro" id="IPR022302">
    <property type="entry name" value="Phosphoesterase_putative"/>
</dbReference>
<dbReference type="HOGENOM" id="CLU_077420_1_1_9"/>
<evidence type="ECO:0000313" key="2">
    <source>
        <dbReference type="EMBL" id="EEJ74712.1"/>
    </source>
</evidence>
<organism evidence="2 3">
    <name type="scientific">Ligilactobacillus salivarius DSM 20555 = ATCC 11741</name>
    <dbReference type="NCBI Taxonomy" id="1423799"/>
    <lineage>
        <taxon>Bacteria</taxon>
        <taxon>Bacillati</taxon>
        <taxon>Bacillota</taxon>
        <taxon>Bacilli</taxon>
        <taxon>Lactobacillales</taxon>
        <taxon>Lactobacillaceae</taxon>
        <taxon>Ligilactobacillus</taxon>
    </lineage>
</organism>
<dbReference type="AlphaFoldDB" id="C2EFF9"/>
<protein>
    <submittedName>
        <fullName evidence="2">Putative phosphoesterase</fullName>
    </submittedName>
</protein>
<dbReference type="SUPFAM" id="SSF56300">
    <property type="entry name" value="Metallo-dependent phosphatases"/>
    <property type="match status" value="1"/>
</dbReference>
<dbReference type="Gene3D" id="3.60.21.10">
    <property type="match status" value="1"/>
</dbReference>
<evidence type="ECO:0000259" key="1">
    <source>
        <dbReference type="Pfam" id="PF00149"/>
    </source>
</evidence>
<proteinExistence type="predicted"/>
<dbReference type="Pfam" id="PF00149">
    <property type="entry name" value="Metallophos"/>
    <property type="match status" value="1"/>
</dbReference>
<feature type="domain" description="Calcineurin-like phosphoesterase" evidence="1">
    <location>
        <begin position="4"/>
        <end position="234"/>
    </location>
</feature>
<dbReference type="InterPro" id="IPR029052">
    <property type="entry name" value="Metallo-depent_PP-like"/>
</dbReference>
<dbReference type="NCBIfam" id="TIGR03729">
    <property type="entry name" value="acc_ester"/>
    <property type="match status" value="1"/>
</dbReference>